<keyword evidence="3 4" id="KW-0436">Ligase</keyword>
<dbReference type="GO" id="GO:0004633">
    <property type="term" value="F:phosphopantothenoylcysteine decarboxylase activity"/>
    <property type="evidence" value="ECO:0007669"/>
    <property type="project" value="UniProtKB-UniRule"/>
</dbReference>
<evidence type="ECO:0000256" key="3">
    <source>
        <dbReference type="HAMAP-Rule" id="MF_02225"/>
    </source>
</evidence>
<evidence type="ECO:0000259" key="5">
    <source>
        <dbReference type="Pfam" id="PF02441"/>
    </source>
</evidence>
<dbReference type="Gene3D" id="3.40.50.1950">
    <property type="entry name" value="Flavin prenyltransferase-like"/>
    <property type="match status" value="1"/>
</dbReference>
<keyword evidence="3" id="KW-0460">Magnesium</keyword>
<evidence type="ECO:0000256" key="2">
    <source>
        <dbReference type="ARBA" id="ARBA00023239"/>
    </source>
</evidence>
<dbReference type="Proteomes" id="UP000179266">
    <property type="component" value="Unassembled WGS sequence"/>
</dbReference>
<sequence length="404" mass="44382">MLNESETLKTLTDREIILGVTGGIAVYKAVEVLRLLIKRGCGVSVVMTPHATEFVRPLTFAALSGRNVIVKMFQNPHDMQIDHIALANRADLMCVVPATANILGKFACGIADDFLSTLFLAITCPVVIAPAMNANMYQNPAVQRNLDTLKKLGMEIVEPGEGDLACKIKGKGRLAEPETIVDFIESLLNKNTLLKDYIILISAGPTQEFLDPVRFLSNPSSGKMGYSIAKTARSMGAHVILVSGPTNLEPPQGVEFHGVRTASEMLDTIKKVIASVTHVIMTAAVACYRPKISSAKKIKKENNSMVVEFERNPDILQTLVPQYPDKIWIGFAAETDNLVENARNKMRRKNLNMIVANEVSADHYPFGAETSKVVIIDKDGKEKMLPEMTKDRIALEILKKLPKI</sequence>
<feature type="domain" description="DNA/pantothenate metabolism flavoprotein C-terminal" evidence="6">
    <location>
        <begin position="195"/>
        <end position="401"/>
    </location>
</feature>
<accession>A0A1F7RJV6</accession>
<dbReference type="EC" id="4.1.1.36" evidence="3"/>
<dbReference type="AlphaFoldDB" id="A0A1F7RJV6"/>
<dbReference type="InterPro" id="IPR035929">
    <property type="entry name" value="CoaB-like_sf"/>
</dbReference>
<dbReference type="EC" id="6.3.2.5" evidence="3"/>
<dbReference type="SUPFAM" id="SSF52507">
    <property type="entry name" value="Homo-oligomeric flavin-containing Cys decarboxylases, HFCD"/>
    <property type="match status" value="1"/>
</dbReference>
<organism evidence="7 8">
    <name type="scientific">Candidatus Schekmanbacteria bacterium RBG_13_48_7</name>
    <dbReference type="NCBI Taxonomy" id="1817878"/>
    <lineage>
        <taxon>Bacteria</taxon>
        <taxon>Candidatus Schekmaniibacteriota</taxon>
    </lineage>
</organism>
<keyword evidence="3" id="KW-0479">Metal-binding</keyword>
<feature type="active site" description="Proton donor" evidence="3">
    <location>
        <position position="166"/>
    </location>
</feature>
<dbReference type="Pfam" id="PF04127">
    <property type="entry name" value="DFP"/>
    <property type="match status" value="1"/>
</dbReference>
<dbReference type="InterPro" id="IPR003382">
    <property type="entry name" value="Flavoprotein"/>
</dbReference>
<comment type="function">
    <text evidence="4">Catalyzes two steps in the biosynthesis of coenzyme A. In the first step cysteine is conjugated to 4'-phosphopantothenate to form 4-phosphopantothenoylcysteine, in the latter compound is decarboxylated to form 4'-phosphopantotheine.</text>
</comment>
<evidence type="ECO:0000313" key="8">
    <source>
        <dbReference type="Proteomes" id="UP000179266"/>
    </source>
</evidence>
<dbReference type="GO" id="GO:0015941">
    <property type="term" value="P:pantothenate catabolic process"/>
    <property type="evidence" value="ECO:0007669"/>
    <property type="project" value="InterPro"/>
</dbReference>
<feature type="domain" description="Flavoprotein" evidence="5">
    <location>
        <begin position="15"/>
        <end position="186"/>
    </location>
</feature>
<feature type="binding site" evidence="3">
    <location>
        <position position="345"/>
    </location>
    <ligand>
        <name>CTP</name>
        <dbReference type="ChEBI" id="CHEBI:37563"/>
    </ligand>
</feature>
<reference evidence="7 8" key="1">
    <citation type="journal article" date="2016" name="Nat. Commun.">
        <title>Thousands of microbial genomes shed light on interconnected biogeochemical processes in an aquifer system.</title>
        <authorList>
            <person name="Anantharaman K."/>
            <person name="Brown C.T."/>
            <person name="Hug L.A."/>
            <person name="Sharon I."/>
            <person name="Castelle C.J."/>
            <person name="Probst A.J."/>
            <person name="Thomas B.C."/>
            <person name="Singh A."/>
            <person name="Wilkins M.J."/>
            <person name="Karaoz U."/>
            <person name="Brodie E.L."/>
            <person name="Williams K.H."/>
            <person name="Hubbard S.S."/>
            <person name="Banfield J.F."/>
        </authorList>
    </citation>
    <scope>NUCLEOTIDE SEQUENCE [LARGE SCALE GENOMIC DNA]</scope>
</reference>
<name>A0A1F7RJV6_9BACT</name>
<feature type="binding site" evidence="3">
    <location>
        <position position="297"/>
    </location>
    <ligand>
        <name>CTP</name>
        <dbReference type="ChEBI" id="CHEBI:37563"/>
    </ligand>
</feature>
<dbReference type="UniPathway" id="UPA00241">
    <property type="reaction ID" value="UER00353"/>
</dbReference>
<dbReference type="GO" id="GO:0015937">
    <property type="term" value="P:coenzyme A biosynthetic process"/>
    <property type="evidence" value="ECO:0007669"/>
    <property type="project" value="UniProtKB-UniRule"/>
</dbReference>
<keyword evidence="3 4" id="KW-0288">FMN</keyword>
<feature type="region of interest" description="Phosphopantothenate--cysteine ligase" evidence="3">
    <location>
        <begin position="199"/>
        <end position="404"/>
    </location>
</feature>
<proteinExistence type="inferred from homology"/>
<dbReference type="NCBIfam" id="TIGR00521">
    <property type="entry name" value="coaBC_dfp"/>
    <property type="match status" value="1"/>
</dbReference>
<comment type="similarity">
    <text evidence="3 4">In the C-terminal section; belongs to the PPC synthetase family.</text>
</comment>
<dbReference type="InterPro" id="IPR005252">
    <property type="entry name" value="CoaBC"/>
</dbReference>
<comment type="catalytic activity">
    <reaction evidence="3 4">
        <text>(R)-4'-phosphopantothenate + L-cysteine + CTP = N-[(R)-4-phosphopantothenoyl]-L-cysteine + CMP + diphosphate + H(+)</text>
        <dbReference type="Rhea" id="RHEA:19397"/>
        <dbReference type="ChEBI" id="CHEBI:10986"/>
        <dbReference type="ChEBI" id="CHEBI:15378"/>
        <dbReference type="ChEBI" id="CHEBI:33019"/>
        <dbReference type="ChEBI" id="CHEBI:35235"/>
        <dbReference type="ChEBI" id="CHEBI:37563"/>
        <dbReference type="ChEBI" id="CHEBI:59458"/>
        <dbReference type="ChEBI" id="CHEBI:60377"/>
        <dbReference type="EC" id="6.3.2.5"/>
    </reaction>
</comment>
<comment type="caution">
    <text evidence="7">The sequence shown here is derived from an EMBL/GenBank/DDBJ whole genome shotgun (WGS) entry which is preliminary data.</text>
</comment>
<feature type="region of interest" description="Phosphopantothenoylcysteine decarboxylase" evidence="3">
    <location>
        <begin position="1"/>
        <end position="198"/>
    </location>
</feature>
<evidence type="ECO:0000256" key="1">
    <source>
        <dbReference type="ARBA" id="ARBA00022793"/>
    </source>
</evidence>
<gene>
    <name evidence="3" type="primary">coaBC</name>
    <name evidence="7" type="ORF">A2161_18030</name>
</gene>
<evidence type="ECO:0000256" key="4">
    <source>
        <dbReference type="RuleBase" id="RU364078"/>
    </source>
</evidence>
<feature type="binding site" evidence="3">
    <location>
        <position position="331"/>
    </location>
    <ligand>
        <name>CTP</name>
        <dbReference type="ChEBI" id="CHEBI:37563"/>
    </ligand>
</feature>
<keyword evidence="1 3" id="KW-0210">Decarboxylase</keyword>
<comment type="catalytic activity">
    <reaction evidence="3 4">
        <text>N-[(R)-4-phosphopantothenoyl]-L-cysteine + H(+) = (R)-4'-phosphopantetheine + CO2</text>
        <dbReference type="Rhea" id="RHEA:16793"/>
        <dbReference type="ChEBI" id="CHEBI:15378"/>
        <dbReference type="ChEBI" id="CHEBI:16526"/>
        <dbReference type="ChEBI" id="CHEBI:59458"/>
        <dbReference type="ChEBI" id="CHEBI:61723"/>
        <dbReference type="EC" id="4.1.1.36"/>
    </reaction>
</comment>
<evidence type="ECO:0000313" key="7">
    <source>
        <dbReference type="EMBL" id="OGL41711.1"/>
    </source>
</evidence>
<feature type="binding site" evidence="3">
    <location>
        <begin position="313"/>
        <end position="316"/>
    </location>
    <ligand>
        <name>CTP</name>
        <dbReference type="ChEBI" id="CHEBI:37563"/>
    </ligand>
</feature>
<comment type="pathway">
    <text evidence="3 4">Cofactor biosynthesis; coenzyme A biosynthesis; CoA from (R)-pantothenate: step 2/5.</text>
</comment>
<evidence type="ECO:0000259" key="6">
    <source>
        <dbReference type="Pfam" id="PF04127"/>
    </source>
</evidence>
<dbReference type="GO" id="GO:0046872">
    <property type="term" value="F:metal ion binding"/>
    <property type="evidence" value="ECO:0007669"/>
    <property type="project" value="UniProtKB-KW"/>
</dbReference>
<keyword evidence="3" id="KW-0511">Multifunctional enzyme</keyword>
<dbReference type="SUPFAM" id="SSF102645">
    <property type="entry name" value="CoaB-like"/>
    <property type="match status" value="1"/>
</dbReference>
<keyword evidence="2 3" id="KW-0456">Lyase</keyword>
<comment type="pathway">
    <text evidence="3 4">Cofactor biosynthesis; coenzyme A biosynthesis; CoA from (R)-pantothenate: step 3/5.</text>
</comment>
<dbReference type="Pfam" id="PF02441">
    <property type="entry name" value="Flavoprotein"/>
    <property type="match status" value="1"/>
</dbReference>
<comment type="similarity">
    <text evidence="3 4">In the N-terminal section; belongs to the HFCD (homo-oligomeric flavin containing Cys decarboxylase) superfamily.</text>
</comment>
<dbReference type="GO" id="GO:0004632">
    <property type="term" value="F:phosphopantothenate--cysteine ligase activity"/>
    <property type="evidence" value="ECO:0007669"/>
    <property type="project" value="UniProtKB-UniRule"/>
</dbReference>
<comment type="function">
    <text evidence="3">Catalyzes two sequential steps in the biosynthesis of coenzyme A. In the first step cysteine is conjugated to 4'-phosphopantothenate to form 4-phosphopantothenoylcysteine. In the second step the latter compound is decarboxylated to form 4'-phosphopantotheine.</text>
</comment>
<dbReference type="PANTHER" id="PTHR14359">
    <property type="entry name" value="HOMO-OLIGOMERIC FLAVIN CONTAINING CYS DECARBOXYLASE FAMILY"/>
    <property type="match status" value="1"/>
</dbReference>
<feature type="binding site" evidence="3">
    <location>
        <position position="349"/>
    </location>
    <ligand>
        <name>CTP</name>
        <dbReference type="ChEBI" id="CHEBI:37563"/>
    </ligand>
</feature>
<keyword evidence="3 4" id="KW-0285">Flavoprotein</keyword>
<dbReference type="HAMAP" id="MF_02225">
    <property type="entry name" value="CoaBC"/>
    <property type="match status" value="1"/>
</dbReference>
<dbReference type="GO" id="GO:0010181">
    <property type="term" value="F:FMN binding"/>
    <property type="evidence" value="ECO:0007669"/>
    <property type="project" value="UniProtKB-UniRule"/>
</dbReference>
<dbReference type="EMBL" id="MGDD01000341">
    <property type="protein sequence ID" value="OGL41711.1"/>
    <property type="molecule type" value="Genomic_DNA"/>
</dbReference>
<dbReference type="Gene3D" id="3.40.50.10300">
    <property type="entry name" value="CoaB-like"/>
    <property type="match status" value="1"/>
</dbReference>
<dbReference type="InterPro" id="IPR036551">
    <property type="entry name" value="Flavin_trans-like"/>
</dbReference>
<comment type="caution">
    <text evidence="3">Lacks conserved residue(s) required for the propagation of feature annotation.</text>
</comment>
<protein>
    <recommendedName>
        <fullName evidence="3">Coenzyme A biosynthesis bifunctional protein CoaBC</fullName>
    </recommendedName>
    <alternativeName>
        <fullName evidence="3">DNA/pantothenate metabolism flavoprotein</fullName>
    </alternativeName>
    <alternativeName>
        <fullName evidence="3">Phosphopantothenoylcysteine synthetase/decarboxylase</fullName>
        <shortName evidence="3">PPCS-PPCDC</shortName>
    </alternativeName>
    <domain>
        <recommendedName>
            <fullName evidence="3">Phosphopantothenoylcysteine decarboxylase</fullName>
            <shortName evidence="3">PPC decarboxylase</shortName>
            <shortName evidence="3">PPC-DC</shortName>
            <ecNumber evidence="3">4.1.1.36</ecNumber>
        </recommendedName>
        <alternativeName>
            <fullName evidence="3">CoaC</fullName>
        </alternativeName>
    </domain>
    <domain>
        <recommendedName>
            <fullName evidence="3">Phosphopantothenate--cysteine ligase</fullName>
            <ecNumber evidence="3">6.3.2.5</ecNumber>
        </recommendedName>
        <alternativeName>
            <fullName evidence="3">CoaB</fullName>
        </alternativeName>
        <alternativeName>
            <fullName evidence="3">Phosphopantothenoylcysteine synthetase</fullName>
            <shortName evidence="3">PPC synthetase</shortName>
            <shortName evidence="3">PPC-S</shortName>
        </alternativeName>
    </domain>
</protein>
<dbReference type="InterPro" id="IPR007085">
    <property type="entry name" value="DNA/pantothenate-metab_flavo_C"/>
</dbReference>
<dbReference type="GO" id="GO:0071513">
    <property type="term" value="C:phosphopantothenoylcysteine decarboxylase complex"/>
    <property type="evidence" value="ECO:0007669"/>
    <property type="project" value="TreeGrafter"/>
</dbReference>
<comment type="cofactor">
    <cofactor evidence="3">
        <name>FMN</name>
        <dbReference type="ChEBI" id="CHEBI:58210"/>
    </cofactor>
    <text evidence="3">Binds 1 FMN per subunit.</text>
</comment>
<comment type="cofactor">
    <cofactor evidence="3">
        <name>Mg(2+)</name>
        <dbReference type="ChEBI" id="CHEBI:18420"/>
    </cofactor>
</comment>
<dbReference type="PANTHER" id="PTHR14359:SF6">
    <property type="entry name" value="PHOSPHOPANTOTHENOYLCYSTEINE DECARBOXYLASE"/>
    <property type="match status" value="1"/>
</dbReference>